<gene>
    <name evidence="2" type="ORF">HannXRQ_Chr13g0412751</name>
    <name evidence="1" type="ORF">HanXRQr2_Chr13g0601081</name>
</gene>
<protein>
    <submittedName>
        <fullName evidence="2">Uncharacterized protein</fullName>
    </submittedName>
</protein>
<reference evidence="1 3" key="1">
    <citation type="journal article" date="2017" name="Nature">
        <title>The sunflower genome provides insights into oil metabolism, flowering and Asterid evolution.</title>
        <authorList>
            <person name="Badouin H."/>
            <person name="Gouzy J."/>
            <person name="Grassa C.J."/>
            <person name="Murat F."/>
            <person name="Staton S.E."/>
            <person name="Cottret L."/>
            <person name="Lelandais-Briere C."/>
            <person name="Owens G.L."/>
            <person name="Carrere S."/>
            <person name="Mayjonade B."/>
            <person name="Legrand L."/>
            <person name="Gill N."/>
            <person name="Kane N.C."/>
            <person name="Bowers J.E."/>
            <person name="Hubner S."/>
            <person name="Bellec A."/>
            <person name="Berard A."/>
            <person name="Berges H."/>
            <person name="Blanchet N."/>
            <person name="Boniface M.C."/>
            <person name="Brunel D."/>
            <person name="Catrice O."/>
            <person name="Chaidir N."/>
            <person name="Claudel C."/>
            <person name="Donnadieu C."/>
            <person name="Faraut T."/>
            <person name="Fievet G."/>
            <person name="Helmstetter N."/>
            <person name="King M."/>
            <person name="Knapp S.J."/>
            <person name="Lai Z."/>
            <person name="Le Paslier M.C."/>
            <person name="Lippi Y."/>
            <person name="Lorenzon L."/>
            <person name="Mandel J.R."/>
            <person name="Marage G."/>
            <person name="Marchand G."/>
            <person name="Marquand E."/>
            <person name="Bret-Mestries E."/>
            <person name="Morien E."/>
            <person name="Nambeesan S."/>
            <person name="Nguyen T."/>
            <person name="Pegot-Espagnet P."/>
            <person name="Pouilly N."/>
            <person name="Raftis F."/>
            <person name="Sallet E."/>
            <person name="Schiex T."/>
            <person name="Thomas J."/>
            <person name="Vandecasteele C."/>
            <person name="Vares D."/>
            <person name="Vear F."/>
            <person name="Vautrin S."/>
            <person name="Crespi M."/>
            <person name="Mangin B."/>
            <person name="Burke J.M."/>
            <person name="Salse J."/>
            <person name="Munos S."/>
            <person name="Vincourt P."/>
            <person name="Rieseberg L.H."/>
            <person name="Langlade N.B."/>
        </authorList>
    </citation>
    <scope>NUCLEOTIDE SEQUENCE [LARGE SCALE GENOMIC DNA]</scope>
    <source>
        <strain evidence="3">cv. SF193</strain>
        <tissue evidence="1">Leaves</tissue>
    </source>
</reference>
<proteinExistence type="predicted"/>
<dbReference type="InParanoid" id="A0A251SV37"/>
<dbReference type="Proteomes" id="UP000215914">
    <property type="component" value="Chromosome 13"/>
</dbReference>
<evidence type="ECO:0000313" key="3">
    <source>
        <dbReference type="Proteomes" id="UP000215914"/>
    </source>
</evidence>
<dbReference type="Gramene" id="mRNA:HanXRQr2_Chr13g0601081">
    <property type="protein sequence ID" value="mRNA:HanXRQr2_Chr13g0601081"/>
    <property type="gene ID" value="HanXRQr2_Chr13g0601081"/>
</dbReference>
<organism evidence="2 3">
    <name type="scientific">Helianthus annuus</name>
    <name type="common">Common sunflower</name>
    <dbReference type="NCBI Taxonomy" id="4232"/>
    <lineage>
        <taxon>Eukaryota</taxon>
        <taxon>Viridiplantae</taxon>
        <taxon>Streptophyta</taxon>
        <taxon>Embryophyta</taxon>
        <taxon>Tracheophyta</taxon>
        <taxon>Spermatophyta</taxon>
        <taxon>Magnoliopsida</taxon>
        <taxon>eudicotyledons</taxon>
        <taxon>Gunneridae</taxon>
        <taxon>Pentapetalae</taxon>
        <taxon>asterids</taxon>
        <taxon>campanulids</taxon>
        <taxon>Asterales</taxon>
        <taxon>Asteraceae</taxon>
        <taxon>Asteroideae</taxon>
        <taxon>Heliantheae alliance</taxon>
        <taxon>Heliantheae</taxon>
        <taxon>Helianthus</taxon>
    </lineage>
</organism>
<accession>A0A251SV37</accession>
<reference evidence="1" key="3">
    <citation type="submission" date="2020-06" db="EMBL/GenBank/DDBJ databases">
        <title>Helianthus annuus Genome sequencing and assembly Release 2.</title>
        <authorList>
            <person name="Gouzy J."/>
            <person name="Langlade N."/>
            <person name="Munos S."/>
        </authorList>
    </citation>
    <scope>NUCLEOTIDE SEQUENCE</scope>
    <source>
        <tissue evidence="1">Leaves</tissue>
    </source>
</reference>
<sequence length="58" mass="6727">MLTQITKKGGQNERNRVYKPIWSCEAPQRVLKTPFFLEWRNLANHEKGGKLSAEAKVK</sequence>
<evidence type="ECO:0000313" key="1">
    <source>
        <dbReference type="EMBL" id="KAF5774493.1"/>
    </source>
</evidence>
<reference evidence="2" key="2">
    <citation type="submission" date="2017-02" db="EMBL/GenBank/DDBJ databases">
        <title>Sunflower complete genome.</title>
        <authorList>
            <person name="Langlade N."/>
            <person name="Munos S."/>
        </authorList>
    </citation>
    <scope>NUCLEOTIDE SEQUENCE [LARGE SCALE GENOMIC DNA]</scope>
    <source>
        <tissue evidence="2">Leaves</tissue>
    </source>
</reference>
<evidence type="ECO:0000313" key="2">
    <source>
        <dbReference type="EMBL" id="OTG02413.1"/>
    </source>
</evidence>
<name>A0A251SV37_HELAN</name>
<dbReference type="EMBL" id="MNCJ02000328">
    <property type="protein sequence ID" value="KAF5774493.1"/>
    <property type="molecule type" value="Genomic_DNA"/>
</dbReference>
<dbReference type="AlphaFoldDB" id="A0A251SV37"/>
<dbReference type="EMBL" id="CM007902">
    <property type="protein sequence ID" value="OTG02413.1"/>
    <property type="molecule type" value="Genomic_DNA"/>
</dbReference>
<keyword evidence="3" id="KW-1185">Reference proteome</keyword>